<comment type="subcellular location">
    <subcellularLocation>
        <location evidence="11">Cell membrane</location>
        <topology evidence="11">Single-pass membrane protein</topology>
    </subcellularLocation>
</comment>
<evidence type="ECO:0000256" key="9">
    <source>
        <dbReference type="ARBA" id="ARBA00023065"/>
    </source>
</evidence>
<evidence type="ECO:0000313" key="14">
    <source>
        <dbReference type="Proteomes" id="UP001501358"/>
    </source>
</evidence>
<dbReference type="NCBIfam" id="TIGR00681">
    <property type="entry name" value="kdpC"/>
    <property type="match status" value="1"/>
</dbReference>
<evidence type="ECO:0000256" key="8">
    <source>
        <dbReference type="ARBA" id="ARBA00022989"/>
    </source>
</evidence>
<dbReference type="Proteomes" id="UP001501358">
    <property type="component" value="Unassembled WGS sequence"/>
</dbReference>
<evidence type="ECO:0000256" key="6">
    <source>
        <dbReference type="ARBA" id="ARBA00022840"/>
    </source>
</evidence>
<organism evidence="13 14">
    <name type="scientific">Streptomyces thermolineatus</name>
    <dbReference type="NCBI Taxonomy" id="44033"/>
    <lineage>
        <taxon>Bacteria</taxon>
        <taxon>Bacillati</taxon>
        <taxon>Actinomycetota</taxon>
        <taxon>Actinomycetes</taxon>
        <taxon>Kitasatosporales</taxon>
        <taxon>Streptomycetaceae</taxon>
        <taxon>Streptomyces</taxon>
    </lineage>
</organism>
<evidence type="ECO:0000256" key="1">
    <source>
        <dbReference type="ARBA" id="ARBA00022448"/>
    </source>
</evidence>
<keyword evidence="2 11" id="KW-1003">Cell membrane</keyword>
<evidence type="ECO:0000256" key="4">
    <source>
        <dbReference type="ARBA" id="ARBA00022692"/>
    </source>
</evidence>
<dbReference type="RefSeq" id="WP_344384388.1">
    <property type="nucleotide sequence ID" value="NZ_BAAATA010000024.1"/>
</dbReference>
<comment type="caution">
    <text evidence="13">The sequence shown here is derived from an EMBL/GenBank/DDBJ whole genome shotgun (WGS) entry which is preliminary data.</text>
</comment>
<gene>
    <name evidence="11" type="primary">kdpC</name>
    <name evidence="13" type="ORF">GCM10010406_37980</name>
</gene>
<keyword evidence="7 11" id="KW-0630">Potassium</keyword>
<evidence type="ECO:0000256" key="5">
    <source>
        <dbReference type="ARBA" id="ARBA00022741"/>
    </source>
</evidence>
<dbReference type="InterPro" id="IPR003820">
    <property type="entry name" value="KdpC"/>
</dbReference>
<dbReference type="NCBIfam" id="NF001454">
    <property type="entry name" value="PRK00315.1"/>
    <property type="match status" value="1"/>
</dbReference>
<comment type="subunit">
    <text evidence="11">The system is composed of three essential subunits: KdpA, KdpB and KdpC.</text>
</comment>
<evidence type="ECO:0000256" key="10">
    <source>
        <dbReference type="ARBA" id="ARBA00023136"/>
    </source>
</evidence>
<evidence type="ECO:0000256" key="7">
    <source>
        <dbReference type="ARBA" id="ARBA00022958"/>
    </source>
</evidence>
<sequence length="202" mass="20706">MNAAALRSTLRLTGAALRALLVLTAVTGVLYPLAVTGVARAAFPGNAAGSTVEADGRTVGSALIGQAWNGPDGRPDPRWFQPRPSAGGYDALASGASNLAATSPELLRLVEERRAQVAAFNGVRPSAVPADAVTASGSGLDPHISPEYARLQADRVARARGLDPAAVRALVREHTRGRPGGFLGEPVVNVLELNAALHEAAP</sequence>
<keyword evidence="1 11" id="KW-0813">Transport</keyword>
<keyword evidence="10 11" id="KW-0472">Membrane</keyword>
<dbReference type="PANTHER" id="PTHR30042:SF2">
    <property type="entry name" value="POTASSIUM-TRANSPORTING ATPASE KDPC SUBUNIT"/>
    <property type="match status" value="1"/>
</dbReference>
<dbReference type="PANTHER" id="PTHR30042">
    <property type="entry name" value="POTASSIUM-TRANSPORTING ATPASE C CHAIN"/>
    <property type="match status" value="1"/>
</dbReference>
<dbReference type="Pfam" id="PF02669">
    <property type="entry name" value="KdpC"/>
    <property type="match status" value="1"/>
</dbReference>
<name>A0ABP5ZGU4_9ACTN</name>
<keyword evidence="14" id="KW-1185">Reference proteome</keyword>
<evidence type="ECO:0000256" key="3">
    <source>
        <dbReference type="ARBA" id="ARBA00022538"/>
    </source>
</evidence>
<evidence type="ECO:0000256" key="12">
    <source>
        <dbReference type="SAM" id="MobiDB-lite"/>
    </source>
</evidence>
<keyword evidence="9 11" id="KW-0406">Ion transport</keyword>
<feature type="region of interest" description="Disordered" evidence="12">
    <location>
        <begin position="65"/>
        <end position="85"/>
    </location>
</feature>
<proteinExistence type="inferred from homology"/>
<protein>
    <recommendedName>
        <fullName evidence="11">Potassium-transporting ATPase KdpC subunit</fullName>
    </recommendedName>
    <alternativeName>
        <fullName evidence="11">ATP phosphohydrolase [potassium-transporting] C chain</fullName>
    </alternativeName>
    <alternativeName>
        <fullName evidence="11">Potassium-binding and translocating subunit C</fullName>
    </alternativeName>
    <alternativeName>
        <fullName evidence="11">Potassium-translocating ATPase C chain</fullName>
    </alternativeName>
</protein>
<evidence type="ECO:0000256" key="2">
    <source>
        <dbReference type="ARBA" id="ARBA00022475"/>
    </source>
</evidence>
<keyword evidence="6 11" id="KW-0067">ATP-binding</keyword>
<dbReference type="HAMAP" id="MF_00276">
    <property type="entry name" value="KdpC"/>
    <property type="match status" value="1"/>
</dbReference>
<evidence type="ECO:0000313" key="13">
    <source>
        <dbReference type="EMBL" id="GAA2497860.1"/>
    </source>
</evidence>
<comment type="similarity">
    <text evidence="11">Belongs to the KdpC family.</text>
</comment>
<dbReference type="PIRSF" id="PIRSF001296">
    <property type="entry name" value="K_ATPase_KdpC"/>
    <property type="match status" value="1"/>
</dbReference>
<evidence type="ECO:0000256" key="11">
    <source>
        <dbReference type="HAMAP-Rule" id="MF_00276"/>
    </source>
</evidence>
<reference evidence="14" key="1">
    <citation type="journal article" date="2019" name="Int. J. Syst. Evol. Microbiol.">
        <title>The Global Catalogue of Microorganisms (GCM) 10K type strain sequencing project: providing services to taxonomists for standard genome sequencing and annotation.</title>
        <authorList>
            <consortium name="The Broad Institute Genomics Platform"/>
            <consortium name="The Broad Institute Genome Sequencing Center for Infectious Disease"/>
            <person name="Wu L."/>
            <person name="Ma J."/>
        </authorList>
    </citation>
    <scope>NUCLEOTIDE SEQUENCE [LARGE SCALE GENOMIC DNA]</scope>
    <source>
        <strain evidence="14">JCM 6307</strain>
    </source>
</reference>
<keyword evidence="3 11" id="KW-0633">Potassium transport</keyword>
<keyword evidence="5 11" id="KW-0547">Nucleotide-binding</keyword>
<accession>A0ABP5ZGU4</accession>
<dbReference type="EMBL" id="BAAATA010000024">
    <property type="protein sequence ID" value="GAA2497860.1"/>
    <property type="molecule type" value="Genomic_DNA"/>
</dbReference>
<keyword evidence="8 11" id="KW-1133">Transmembrane helix</keyword>
<keyword evidence="4 11" id="KW-0812">Transmembrane</keyword>
<comment type="function">
    <text evidence="11">Part of the high-affinity ATP-driven potassium transport (or Kdp) system, which catalyzes the hydrolysis of ATP coupled with the electrogenic transport of potassium into the cytoplasm. This subunit acts as a catalytic chaperone that increases the ATP-binding affinity of the ATP-hydrolyzing subunit KdpB by the formation of a transient KdpB/KdpC/ATP ternary complex.</text>
</comment>